<reference evidence="5" key="1">
    <citation type="submission" date="2022-03" db="EMBL/GenBank/DDBJ databases">
        <title>A functionally conserved STORR gene fusion in Papaver species that diverged 16.8 million years ago.</title>
        <authorList>
            <person name="Catania T."/>
        </authorList>
    </citation>
    <scope>NUCLEOTIDE SEQUENCE</scope>
    <source>
        <strain evidence="5">S-191538</strain>
    </source>
</reference>
<dbReference type="GO" id="GO:0004519">
    <property type="term" value="F:endonuclease activity"/>
    <property type="evidence" value="ECO:0007669"/>
    <property type="project" value="UniProtKB-KW"/>
</dbReference>
<dbReference type="EMBL" id="JAJJMA010173687">
    <property type="protein sequence ID" value="MCL7036944.1"/>
    <property type="molecule type" value="Genomic_DNA"/>
</dbReference>
<dbReference type="InterPro" id="IPR035437">
    <property type="entry name" value="SNase_OB-fold_sf"/>
</dbReference>
<dbReference type="SUPFAM" id="SSF50199">
    <property type="entry name" value="Staphylococcal nuclease"/>
    <property type="match status" value="1"/>
</dbReference>
<dbReference type="Pfam" id="PF00565">
    <property type="entry name" value="SNase"/>
    <property type="match status" value="1"/>
</dbReference>
<dbReference type="PANTHER" id="PTHR12302:SF3">
    <property type="entry name" value="SERINE_THREONINE-PROTEIN KINASE 31"/>
    <property type="match status" value="1"/>
</dbReference>
<keyword evidence="6" id="KW-1185">Reference proteome</keyword>
<evidence type="ECO:0000259" key="4">
    <source>
        <dbReference type="PROSITE" id="PS50830"/>
    </source>
</evidence>
<dbReference type="Proteomes" id="UP001177140">
    <property type="component" value="Unassembled WGS sequence"/>
</dbReference>
<protein>
    <recommendedName>
        <fullName evidence="4">TNase-like domain-containing protein</fullName>
    </recommendedName>
</protein>
<evidence type="ECO:0000313" key="6">
    <source>
        <dbReference type="Proteomes" id="UP001177140"/>
    </source>
</evidence>
<keyword evidence="2" id="KW-0255">Endonuclease</keyword>
<dbReference type="GO" id="GO:0005737">
    <property type="term" value="C:cytoplasm"/>
    <property type="evidence" value="ECO:0007669"/>
    <property type="project" value="TreeGrafter"/>
</dbReference>
<dbReference type="SMART" id="SM00318">
    <property type="entry name" value="SNc"/>
    <property type="match status" value="1"/>
</dbReference>
<feature type="domain" description="TNase-like" evidence="4">
    <location>
        <begin position="146"/>
        <end position="316"/>
    </location>
</feature>
<sequence length="347" mass="39085">MGNALRFLFGNCFKPQEYDLLGHHGVSTATVGVSALAHDLFHFDITSQVPEKLSGHVASSMEAQTTWYVKLLQAWKGAKPPPRTPEQASRLVIQTLDIADVEGLLKFYGLPILRDWVEVPAVQFPPPRAEGVKFVLQTFRVDPRNVAEGSCIAVYVNAADPREAPHVPKVVQEALSERLKARANLDYAVAEAFYQNIVDAGYRLLKGANHEEVLAKKYGIRLRGIDAPKYKMPYGEEAKNELTKLVQGKRLTVHVYGVDPDRSRLVGDVYCNGLFVQEVMLKKGCAIAWRSVDQQRPELIKWEMEAKAARVGLWALSNPDKPCEWRNNNNPEMPWDWRIPISNRRAC</sequence>
<dbReference type="GO" id="GO:0016787">
    <property type="term" value="F:hydrolase activity"/>
    <property type="evidence" value="ECO:0007669"/>
    <property type="project" value="UniProtKB-KW"/>
</dbReference>
<evidence type="ECO:0000313" key="5">
    <source>
        <dbReference type="EMBL" id="MCL7036944.1"/>
    </source>
</evidence>
<keyword evidence="3" id="KW-0378">Hydrolase</keyword>
<evidence type="ECO:0000256" key="1">
    <source>
        <dbReference type="ARBA" id="ARBA00022722"/>
    </source>
</evidence>
<dbReference type="PANTHER" id="PTHR12302">
    <property type="entry name" value="EBNA2 BINDING PROTEIN P100"/>
    <property type="match status" value="1"/>
</dbReference>
<evidence type="ECO:0000256" key="3">
    <source>
        <dbReference type="ARBA" id="ARBA00022801"/>
    </source>
</evidence>
<comment type="caution">
    <text evidence="5">The sequence shown here is derived from an EMBL/GenBank/DDBJ whole genome shotgun (WGS) entry which is preliminary data.</text>
</comment>
<dbReference type="InterPro" id="IPR016071">
    <property type="entry name" value="Staphylococal_nuclease_OB-fold"/>
</dbReference>
<dbReference type="PROSITE" id="PS50830">
    <property type="entry name" value="TNASE_3"/>
    <property type="match status" value="1"/>
</dbReference>
<proteinExistence type="predicted"/>
<evidence type="ECO:0000256" key="2">
    <source>
        <dbReference type="ARBA" id="ARBA00022759"/>
    </source>
</evidence>
<organism evidence="5 6">
    <name type="scientific">Papaver nudicaule</name>
    <name type="common">Iceland poppy</name>
    <dbReference type="NCBI Taxonomy" id="74823"/>
    <lineage>
        <taxon>Eukaryota</taxon>
        <taxon>Viridiplantae</taxon>
        <taxon>Streptophyta</taxon>
        <taxon>Embryophyta</taxon>
        <taxon>Tracheophyta</taxon>
        <taxon>Spermatophyta</taxon>
        <taxon>Magnoliopsida</taxon>
        <taxon>Ranunculales</taxon>
        <taxon>Papaveraceae</taxon>
        <taxon>Papaveroideae</taxon>
        <taxon>Papaver</taxon>
    </lineage>
</organism>
<dbReference type="Gene3D" id="2.40.50.90">
    <property type="match status" value="1"/>
</dbReference>
<accession>A0AA41SJ19</accession>
<dbReference type="AlphaFoldDB" id="A0AA41SJ19"/>
<gene>
    <name evidence="5" type="ORF">MKW94_027106</name>
</gene>
<keyword evidence="1" id="KW-0540">Nuclease</keyword>
<name>A0AA41SJ19_PAPNU</name>